<dbReference type="AlphaFoldDB" id="B7J4N1"/>
<protein>
    <submittedName>
        <fullName evidence="1">Uncharacterized protein</fullName>
    </submittedName>
</protein>
<name>B7J4N1_ACIF2</name>
<keyword evidence="2" id="KW-1185">Reference proteome</keyword>
<gene>
    <name evidence="1" type="ordered locus">AFE_2020</name>
</gene>
<reference evidence="1 2" key="1">
    <citation type="journal article" date="2008" name="BMC Genomics">
        <title>Acidithiobacillus ferrooxidans metabolism: from genome sequence to industrial applications.</title>
        <authorList>
            <person name="Valdes J."/>
            <person name="Pedroso I."/>
            <person name="Quatrini R."/>
            <person name="Dodson R.J."/>
            <person name="Tettelin H."/>
            <person name="Blake R.II."/>
            <person name="Eisen J.A."/>
            <person name="Holmes D.S."/>
        </authorList>
    </citation>
    <scope>NUCLEOTIDE SEQUENCE [LARGE SCALE GENOMIC DNA]</scope>
    <source>
        <strain evidence="2">ATCC 23270 / DSM 14882 / CIP 104768 / NCIMB 8455</strain>
    </source>
</reference>
<dbReference type="EMBL" id="CP001219">
    <property type="protein sequence ID" value="ACK80589.1"/>
    <property type="molecule type" value="Genomic_DNA"/>
</dbReference>
<proteinExistence type="predicted"/>
<sequence length="136" mass="15364">MQGITRTLHCAGKIRQIGDQTFQPNGQRQVLMLEDDPAHRFCAHRADVHAVLLQEIVVVVRMNRDGFDVAGFGKKPVPLALHFDEPRHIAFKARRQPLHKSLHIGLCPPDPGSILVEIRAHTRPPTLDCRKYTGIR</sequence>
<dbReference type="PaxDb" id="243159-AFE_2020"/>
<dbReference type="HOGENOM" id="CLU_1870917_0_0_6"/>
<organism evidence="1 2">
    <name type="scientific">Acidithiobacillus ferrooxidans (strain ATCC 23270 / DSM 14882 / CIP 104768 / NCIMB 8455)</name>
    <name type="common">Ferrobacillus ferrooxidans (strain ATCC 23270)</name>
    <dbReference type="NCBI Taxonomy" id="243159"/>
    <lineage>
        <taxon>Bacteria</taxon>
        <taxon>Pseudomonadati</taxon>
        <taxon>Pseudomonadota</taxon>
        <taxon>Acidithiobacillia</taxon>
        <taxon>Acidithiobacillales</taxon>
        <taxon>Acidithiobacillaceae</taxon>
        <taxon>Acidithiobacillus</taxon>
    </lineage>
</organism>
<dbReference type="KEGG" id="afr:AFE_2020"/>
<evidence type="ECO:0000313" key="2">
    <source>
        <dbReference type="Proteomes" id="UP000001362"/>
    </source>
</evidence>
<dbReference type="STRING" id="243159.AFE_2020"/>
<evidence type="ECO:0000313" key="1">
    <source>
        <dbReference type="EMBL" id="ACK80589.1"/>
    </source>
</evidence>
<dbReference type="Proteomes" id="UP000001362">
    <property type="component" value="Chromosome"/>
</dbReference>
<accession>B7J4N1</accession>